<evidence type="ECO:0000256" key="1">
    <source>
        <dbReference type="SAM" id="MobiDB-lite"/>
    </source>
</evidence>
<reference evidence="2 3" key="2">
    <citation type="submission" date="2018-11" db="EMBL/GenBank/DDBJ databases">
        <authorList>
            <consortium name="Pathogen Informatics"/>
        </authorList>
    </citation>
    <scope>NUCLEOTIDE SEQUENCE [LARGE SCALE GENOMIC DNA]</scope>
</reference>
<sequence length="352" mass="39782">MVDNKINMSLDEIIKNERRQQGQLPGGSKQGNRRRAAAVAGRRNFRGGRGMGARRLPPRRDNNNGTQRAGSNLTTAAAIRVVNNLVKRAIQRRANQTLINRAAALRRRAVRGSAASRPAVGRRIRARGRAEAVGSRLAGRLSGVSQRSRVIAGGAARRARRQRIVIASPQIVRGRGVARMGQLVSDDDGAIVMEEPEIIRPVRQQQQQQVISRRIAARPREQVIVEDVVPRVVEQRPVIIRRGGIRKKRVILYDEPEVVPVNVPRRQARFRRNQPIFKRVQRVVEVRPRKRFTRVDRESDYMPVNPNAAQMRKALGIGVQRSRPERFESSSAFLQRVPVERRRGRGFQAAVY</sequence>
<accession>A0A183DZM1</accession>
<dbReference type="Proteomes" id="UP000271098">
    <property type="component" value="Unassembled WGS sequence"/>
</dbReference>
<dbReference type="AlphaFoldDB" id="A0A183DZM1"/>
<evidence type="ECO:0000313" key="3">
    <source>
        <dbReference type="Proteomes" id="UP000271098"/>
    </source>
</evidence>
<keyword evidence="3" id="KW-1185">Reference proteome</keyword>
<name>A0A183DZM1_9BILA</name>
<organism evidence="4">
    <name type="scientific">Gongylonema pulchrum</name>
    <dbReference type="NCBI Taxonomy" id="637853"/>
    <lineage>
        <taxon>Eukaryota</taxon>
        <taxon>Metazoa</taxon>
        <taxon>Ecdysozoa</taxon>
        <taxon>Nematoda</taxon>
        <taxon>Chromadorea</taxon>
        <taxon>Rhabditida</taxon>
        <taxon>Spirurina</taxon>
        <taxon>Spiruromorpha</taxon>
        <taxon>Spiruroidea</taxon>
        <taxon>Gongylonematidae</taxon>
        <taxon>Gongylonema</taxon>
    </lineage>
</organism>
<protein>
    <submittedName>
        <fullName evidence="4">FoP_duplication domain-containing protein</fullName>
    </submittedName>
</protein>
<evidence type="ECO:0000313" key="4">
    <source>
        <dbReference type="WBParaSite" id="GPUH_0001417801-mRNA-1"/>
    </source>
</evidence>
<dbReference type="WBParaSite" id="GPUH_0001417801-mRNA-1">
    <property type="protein sequence ID" value="GPUH_0001417801-mRNA-1"/>
    <property type="gene ID" value="GPUH_0001417801"/>
</dbReference>
<proteinExistence type="predicted"/>
<gene>
    <name evidence="2" type="ORF">GPUH_LOCUS14165</name>
</gene>
<dbReference type="EMBL" id="UYRT01080973">
    <property type="protein sequence ID" value="VDN23692.1"/>
    <property type="molecule type" value="Genomic_DNA"/>
</dbReference>
<dbReference type="OrthoDB" id="5833948at2759"/>
<evidence type="ECO:0000313" key="2">
    <source>
        <dbReference type="EMBL" id="VDN23692.1"/>
    </source>
</evidence>
<reference evidence="4" key="1">
    <citation type="submission" date="2016-06" db="UniProtKB">
        <authorList>
            <consortium name="WormBaseParasite"/>
        </authorList>
    </citation>
    <scope>IDENTIFICATION</scope>
</reference>
<feature type="region of interest" description="Disordered" evidence="1">
    <location>
        <begin position="13"/>
        <end position="70"/>
    </location>
</feature>